<accession>A0A1W0WLI8</accession>
<keyword evidence="1 3" id="KW-0853">WD repeat</keyword>
<keyword evidence="5" id="KW-1185">Reference proteome</keyword>
<evidence type="ECO:0000256" key="1">
    <source>
        <dbReference type="ARBA" id="ARBA00022574"/>
    </source>
</evidence>
<dbReference type="PROSITE" id="PS50294">
    <property type="entry name" value="WD_REPEATS_REGION"/>
    <property type="match status" value="1"/>
</dbReference>
<reference evidence="5" key="1">
    <citation type="submission" date="2017-01" db="EMBL/GenBank/DDBJ databases">
        <title>Comparative genomics of anhydrobiosis in the tardigrade Hypsibius dujardini.</title>
        <authorList>
            <person name="Yoshida Y."/>
            <person name="Koutsovoulos G."/>
            <person name="Laetsch D."/>
            <person name="Stevens L."/>
            <person name="Kumar S."/>
            <person name="Horikawa D."/>
            <person name="Ishino K."/>
            <person name="Komine S."/>
            <person name="Tomita M."/>
            <person name="Blaxter M."/>
            <person name="Arakawa K."/>
        </authorList>
    </citation>
    <scope>NUCLEOTIDE SEQUENCE [LARGE SCALE GENOMIC DNA]</scope>
    <source>
        <strain evidence="5">Z151</strain>
    </source>
</reference>
<keyword evidence="2" id="KW-0677">Repeat</keyword>
<dbReference type="InterPro" id="IPR036322">
    <property type="entry name" value="WD40_repeat_dom_sf"/>
</dbReference>
<dbReference type="OrthoDB" id="7668193at2759"/>
<dbReference type="PANTHER" id="PTHR19854:SF1">
    <property type="entry name" value="GUANINE NUCLEOTIDE-BINDING PROTEIN SUBUNIT BETA-LIKE PROTEIN 1"/>
    <property type="match status" value="1"/>
</dbReference>
<protein>
    <submittedName>
        <fullName evidence="4">Guanine nucleotide-binding protein subunit beta-like protein 1</fullName>
    </submittedName>
</protein>
<evidence type="ECO:0000313" key="4">
    <source>
        <dbReference type="EMBL" id="OQV16076.1"/>
    </source>
</evidence>
<organism evidence="4 5">
    <name type="scientific">Hypsibius exemplaris</name>
    <name type="common">Freshwater tardigrade</name>
    <dbReference type="NCBI Taxonomy" id="2072580"/>
    <lineage>
        <taxon>Eukaryota</taxon>
        <taxon>Metazoa</taxon>
        <taxon>Ecdysozoa</taxon>
        <taxon>Tardigrada</taxon>
        <taxon>Eutardigrada</taxon>
        <taxon>Parachela</taxon>
        <taxon>Hypsibioidea</taxon>
        <taxon>Hypsibiidae</taxon>
        <taxon>Hypsibius</taxon>
    </lineage>
</organism>
<evidence type="ECO:0000313" key="5">
    <source>
        <dbReference type="Proteomes" id="UP000192578"/>
    </source>
</evidence>
<dbReference type="InterPro" id="IPR015943">
    <property type="entry name" value="WD40/YVTN_repeat-like_dom_sf"/>
</dbReference>
<dbReference type="EMBL" id="MTYJ01000079">
    <property type="protein sequence ID" value="OQV16076.1"/>
    <property type="molecule type" value="Genomic_DNA"/>
</dbReference>
<dbReference type="Proteomes" id="UP000192578">
    <property type="component" value="Unassembled WGS sequence"/>
</dbReference>
<gene>
    <name evidence="4" type="ORF">BV898_09846</name>
</gene>
<name>A0A1W0WLI8_HYPEX</name>
<dbReference type="PANTHER" id="PTHR19854">
    <property type="entry name" value="TRANSDUCIN BETA-LIKE 3"/>
    <property type="match status" value="1"/>
</dbReference>
<dbReference type="InterPro" id="IPR001680">
    <property type="entry name" value="WD40_rpt"/>
</dbReference>
<comment type="caution">
    <text evidence="4">The sequence shown here is derived from an EMBL/GenBank/DDBJ whole genome shotgun (WGS) entry which is preliminary data.</text>
</comment>
<dbReference type="SUPFAM" id="SSF50978">
    <property type="entry name" value="WD40 repeat-like"/>
    <property type="match status" value="1"/>
</dbReference>
<evidence type="ECO:0000256" key="2">
    <source>
        <dbReference type="ARBA" id="ARBA00022737"/>
    </source>
</evidence>
<dbReference type="Gene3D" id="2.130.10.10">
    <property type="entry name" value="YVTN repeat-like/Quinoprotein amine dehydrogenase"/>
    <property type="match status" value="2"/>
</dbReference>
<evidence type="ECO:0000256" key="3">
    <source>
        <dbReference type="PROSITE-ProRule" id="PRU00221"/>
    </source>
</evidence>
<dbReference type="SMART" id="SM00320">
    <property type="entry name" value="WD40"/>
    <property type="match status" value="3"/>
</dbReference>
<proteinExistence type="predicted"/>
<dbReference type="Pfam" id="PF00400">
    <property type="entry name" value="WD40"/>
    <property type="match status" value="1"/>
</dbReference>
<dbReference type="AlphaFoldDB" id="A0A1W0WLI8"/>
<sequence length="335" mass="36453">MSQRVPQTSLIFHDSAAIISSLQPIEHGPLAGNLVSGSFRTSVSIWDVIGSKKLLTKFQCNEKAEKNSTVLWTHSSTRQPDELIVQTREGILHRWKLSQSAANFLCMTSTGSQLSFCPAVALEEPNLLCVPSGEVAAQTSGVGLISHHDFSPVGLLLPDESTAKLGSPTRMVQVAAHQLLVAYENADLFLWDVRSPSRPVLTSEVIKSSRDPEKEDDVTPLALDFDVERGIAVVGNASGVVKRFKLGPAEMTALDMLTLPDSGVAAVRVRPDGKILTVACWDFTARVFSWKNLKPLAVLDLHKETVQCVEYMEMGGDNCVVLGGKDAMISIWPLY</sequence>